<dbReference type="Proteomes" id="UP000069940">
    <property type="component" value="Unassembled WGS sequence"/>
</dbReference>
<accession>A0ABM1ZX02</accession>
<organism evidence="3 4">
    <name type="scientific">Aedes albopictus</name>
    <name type="common">Asian tiger mosquito</name>
    <name type="synonym">Stegomyia albopicta</name>
    <dbReference type="NCBI Taxonomy" id="7160"/>
    <lineage>
        <taxon>Eukaryota</taxon>
        <taxon>Metazoa</taxon>
        <taxon>Ecdysozoa</taxon>
        <taxon>Arthropoda</taxon>
        <taxon>Hexapoda</taxon>
        <taxon>Insecta</taxon>
        <taxon>Pterygota</taxon>
        <taxon>Neoptera</taxon>
        <taxon>Endopterygota</taxon>
        <taxon>Diptera</taxon>
        <taxon>Nematocera</taxon>
        <taxon>Culicoidea</taxon>
        <taxon>Culicidae</taxon>
        <taxon>Culicinae</taxon>
        <taxon>Aedini</taxon>
        <taxon>Aedes</taxon>
        <taxon>Stegomyia</taxon>
    </lineage>
</organism>
<dbReference type="RefSeq" id="XP_062708152.1">
    <property type="nucleotide sequence ID" value="XM_062852168.1"/>
</dbReference>
<feature type="region of interest" description="Disordered" evidence="1">
    <location>
        <begin position="165"/>
        <end position="189"/>
    </location>
</feature>
<feature type="region of interest" description="Disordered" evidence="1">
    <location>
        <begin position="316"/>
        <end position="377"/>
    </location>
</feature>
<feature type="compositionally biased region" description="Low complexity" evidence="1">
    <location>
        <begin position="216"/>
        <end position="229"/>
    </location>
</feature>
<feature type="compositionally biased region" description="Basic and acidic residues" evidence="1">
    <location>
        <begin position="322"/>
        <end position="333"/>
    </location>
</feature>
<reference evidence="3" key="2">
    <citation type="submission" date="2025-05" db="UniProtKB">
        <authorList>
            <consortium name="EnsemblMetazoa"/>
        </authorList>
    </citation>
    <scope>IDENTIFICATION</scope>
    <source>
        <strain evidence="3">Foshan</strain>
    </source>
</reference>
<evidence type="ECO:0000256" key="1">
    <source>
        <dbReference type="SAM" id="MobiDB-lite"/>
    </source>
</evidence>
<evidence type="ECO:0000259" key="2">
    <source>
        <dbReference type="Pfam" id="PF16060"/>
    </source>
</evidence>
<evidence type="ECO:0000313" key="4">
    <source>
        <dbReference type="Proteomes" id="UP000069940"/>
    </source>
</evidence>
<keyword evidence="4" id="KW-1185">Reference proteome</keyword>
<feature type="region of interest" description="Disordered" evidence="1">
    <location>
        <begin position="410"/>
        <end position="490"/>
    </location>
</feature>
<sequence>MTRLCSPWDYNQHDEYPADGFSQFLHPSPIDSKEMDDMLVHCNKNSVYVLDSSYRYRDFDMIELFGSPAGRALTVNNRTAAEMQPCSKSNNSTNNSSSSNIANSICTPPPLSQQPLLYHPLQNCGYSGTCSTICTGLNQNHSSPSTASNNFAETSDLIRYRSNNQKPQLHSQHHHHHQTTNYSNNNGRTNSKIAKIWKLFDEDRIRKANPASNNHSGSSTSTSTGISGSDIFSRCQSTRRKSSSSQSEEKSTKDLYNEAAQLLGIKCTLSDSCRCIDCQSQYFDCDDFDSYSEYSDKSYDTEDNFVVNQSYYCSSSGSIHNQQRDEMTDVCHQDDEEQDVSTVHSQINSNESSSNISRNSITPTSYANQPQQQQHHLRGVNVSNVRDGDENEDDNGNNKNDQYLLHATSHELPPYPVGGQDAPRIPTASPPHAAVAGASRKSNDSEIGPKQQIRPSSPLLPGEDGSSNSVRDYGSAGEINEPETNGNLIA</sequence>
<feature type="domain" description="DUF4802" evidence="2">
    <location>
        <begin position="250"/>
        <end position="314"/>
    </location>
</feature>
<dbReference type="Pfam" id="PF16060">
    <property type="entry name" value="DUF4802"/>
    <property type="match status" value="1"/>
</dbReference>
<name>A0ABM1ZX02_AEDAL</name>
<dbReference type="EnsemblMetazoa" id="AALFPA23_022376.R33241">
    <property type="protein sequence ID" value="AALFPA23_022376.P33241"/>
    <property type="gene ID" value="AALFPA23_022376"/>
</dbReference>
<reference evidence="4" key="1">
    <citation type="journal article" date="2015" name="Proc. Natl. Acad. Sci. U.S.A.">
        <title>Genome sequence of the Asian Tiger mosquito, Aedes albopictus, reveals insights into its biology, genetics, and evolution.</title>
        <authorList>
            <person name="Chen X.G."/>
            <person name="Jiang X."/>
            <person name="Gu J."/>
            <person name="Xu M."/>
            <person name="Wu Y."/>
            <person name="Deng Y."/>
            <person name="Zhang C."/>
            <person name="Bonizzoni M."/>
            <person name="Dermauw W."/>
            <person name="Vontas J."/>
            <person name="Armbruster P."/>
            <person name="Huang X."/>
            <person name="Yang Y."/>
            <person name="Zhang H."/>
            <person name="He W."/>
            <person name="Peng H."/>
            <person name="Liu Y."/>
            <person name="Wu K."/>
            <person name="Chen J."/>
            <person name="Lirakis M."/>
            <person name="Topalis P."/>
            <person name="Van Leeuwen T."/>
            <person name="Hall A.B."/>
            <person name="Jiang X."/>
            <person name="Thorpe C."/>
            <person name="Mueller R.L."/>
            <person name="Sun C."/>
            <person name="Waterhouse R.M."/>
            <person name="Yan G."/>
            <person name="Tu Z.J."/>
            <person name="Fang X."/>
            <person name="James A.A."/>
        </authorList>
    </citation>
    <scope>NUCLEOTIDE SEQUENCE [LARGE SCALE GENOMIC DNA]</scope>
    <source>
        <strain evidence="4">Foshan</strain>
    </source>
</reference>
<feature type="compositionally biased region" description="Low complexity" evidence="1">
    <location>
        <begin position="345"/>
        <end position="361"/>
    </location>
</feature>
<feature type="compositionally biased region" description="Polar residues" evidence="1">
    <location>
        <begin position="362"/>
        <end position="374"/>
    </location>
</feature>
<feature type="region of interest" description="Disordered" evidence="1">
    <location>
        <begin position="208"/>
        <end position="229"/>
    </location>
</feature>
<proteinExistence type="predicted"/>
<evidence type="ECO:0000313" key="3">
    <source>
        <dbReference type="EnsemblMetazoa" id="AALFPA23_022376.P33241"/>
    </source>
</evidence>
<feature type="compositionally biased region" description="Low complexity" evidence="1">
    <location>
        <begin position="87"/>
        <end position="101"/>
    </location>
</feature>
<feature type="region of interest" description="Disordered" evidence="1">
    <location>
        <begin position="82"/>
        <end position="101"/>
    </location>
</feature>
<dbReference type="GeneID" id="109423852"/>
<protein>
    <recommendedName>
        <fullName evidence="2">DUF4802 domain-containing protein</fullName>
    </recommendedName>
</protein>
<dbReference type="InterPro" id="IPR032061">
    <property type="entry name" value="DUF4802"/>
</dbReference>